<feature type="transmembrane region" description="Helical" evidence="1">
    <location>
        <begin position="29"/>
        <end position="56"/>
    </location>
</feature>
<comment type="caution">
    <text evidence="2">The sequence shown here is derived from an EMBL/GenBank/DDBJ whole genome shotgun (WGS) entry which is preliminary data.</text>
</comment>
<keyword evidence="1" id="KW-0812">Transmembrane</keyword>
<name>A0A0C2IXS9_THEKT</name>
<evidence type="ECO:0000313" key="3">
    <source>
        <dbReference type="Proteomes" id="UP000031668"/>
    </source>
</evidence>
<dbReference type="EMBL" id="JWZT01002159">
    <property type="protein sequence ID" value="KII70174.1"/>
    <property type="molecule type" value="Genomic_DNA"/>
</dbReference>
<gene>
    <name evidence="2" type="ORF">RF11_01627</name>
</gene>
<organism evidence="2 3">
    <name type="scientific">Thelohanellus kitauei</name>
    <name type="common">Myxosporean</name>
    <dbReference type="NCBI Taxonomy" id="669202"/>
    <lineage>
        <taxon>Eukaryota</taxon>
        <taxon>Metazoa</taxon>
        <taxon>Cnidaria</taxon>
        <taxon>Myxozoa</taxon>
        <taxon>Myxosporea</taxon>
        <taxon>Bivalvulida</taxon>
        <taxon>Platysporina</taxon>
        <taxon>Myxobolidae</taxon>
        <taxon>Thelohanellus</taxon>
    </lineage>
</organism>
<protein>
    <submittedName>
        <fullName evidence="2">Uncharacterized protein</fullName>
    </submittedName>
</protein>
<keyword evidence="3" id="KW-1185">Reference proteome</keyword>
<dbReference type="Proteomes" id="UP000031668">
    <property type="component" value="Unassembled WGS sequence"/>
</dbReference>
<evidence type="ECO:0000256" key="1">
    <source>
        <dbReference type="SAM" id="Phobius"/>
    </source>
</evidence>
<proteinExistence type="predicted"/>
<sequence>MEKVQEPLKQSNLKITFKVYFNRALVSPLITSLVAGTRLLCCTACLFATLPLVFLATMNGYQHRPQSFSCELRFCVSSYVIHQEKKHSIGALVPGRDSANCTWRSIASN</sequence>
<reference evidence="2 3" key="1">
    <citation type="journal article" date="2014" name="Genome Biol. Evol.">
        <title>The genome of the myxosporean Thelohanellus kitauei shows adaptations to nutrient acquisition within its fish host.</title>
        <authorList>
            <person name="Yang Y."/>
            <person name="Xiong J."/>
            <person name="Zhou Z."/>
            <person name="Huo F."/>
            <person name="Miao W."/>
            <person name="Ran C."/>
            <person name="Liu Y."/>
            <person name="Zhang J."/>
            <person name="Feng J."/>
            <person name="Wang M."/>
            <person name="Wang M."/>
            <person name="Wang L."/>
            <person name="Yao B."/>
        </authorList>
    </citation>
    <scope>NUCLEOTIDE SEQUENCE [LARGE SCALE GENOMIC DNA]</scope>
    <source>
        <strain evidence="2">Wuqing</strain>
    </source>
</reference>
<keyword evidence="1" id="KW-0472">Membrane</keyword>
<keyword evidence="1" id="KW-1133">Transmembrane helix</keyword>
<accession>A0A0C2IXS9</accession>
<dbReference type="AlphaFoldDB" id="A0A0C2IXS9"/>
<evidence type="ECO:0000313" key="2">
    <source>
        <dbReference type="EMBL" id="KII70174.1"/>
    </source>
</evidence>